<dbReference type="InterPro" id="IPR030383">
    <property type="entry name" value="G_VLIG_dom"/>
</dbReference>
<dbReference type="OrthoDB" id="10070673at2759"/>
<dbReference type="EMBL" id="CAJPWZ010002752">
    <property type="protein sequence ID" value="CAG2244935.1"/>
    <property type="molecule type" value="Genomic_DNA"/>
</dbReference>
<dbReference type="Gene3D" id="3.40.50.300">
    <property type="entry name" value="P-loop containing nucleotide triphosphate hydrolases"/>
    <property type="match status" value="1"/>
</dbReference>
<dbReference type="AlphaFoldDB" id="A0A8S3UMR4"/>
<evidence type="ECO:0000259" key="1">
    <source>
        <dbReference type="PROSITE" id="PS51717"/>
    </source>
</evidence>
<dbReference type="InterPro" id="IPR027417">
    <property type="entry name" value="P-loop_NTPase"/>
</dbReference>
<reference evidence="2" key="1">
    <citation type="submission" date="2021-03" db="EMBL/GenBank/DDBJ databases">
        <authorList>
            <person name="Bekaert M."/>
        </authorList>
    </citation>
    <scope>NUCLEOTIDE SEQUENCE</scope>
</reference>
<keyword evidence="3" id="KW-1185">Reference proteome</keyword>
<comment type="caution">
    <text evidence="2">The sequence shown here is derived from an EMBL/GenBank/DDBJ whole genome shotgun (WGS) entry which is preliminary data.</text>
</comment>
<name>A0A8S3UMR4_MYTED</name>
<dbReference type="Pfam" id="PF25683">
    <property type="entry name" value="URGCP_GTPase"/>
    <property type="match status" value="1"/>
</dbReference>
<gene>
    <name evidence="2" type="ORF">MEDL_56967</name>
</gene>
<dbReference type="PROSITE" id="PS51717">
    <property type="entry name" value="G_VLIG"/>
    <property type="match status" value="1"/>
</dbReference>
<sequence length="178" mass="19770">MDGDASNIPISWITDVLNLQNLIGKRKLLTISILGLQSSGKSTLLNCMFGLEFPVRAGRCTRGVFMRLLPVPTEDYFFDYILVVDTEGLRAPELGMLKYDHDNELATFVIGIGDITIINIKGENTSEVQDVLQIAVHAFMKLVLVNNNIKLKQSCIFVHQNVSLQDAKGKLVHATQKP</sequence>
<dbReference type="PANTHER" id="PTHR22796">
    <property type="entry name" value="URG4-RELATED"/>
    <property type="match status" value="1"/>
</dbReference>
<feature type="domain" description="VLIG-type G" evidence="1">
    <location>
        <begin position="25"/>
        <end position="178"/>
    </location>
</feature>
<dbReference type="Proteomes" id="UP000683360">
    <property type="component" value="Unassembled WGS sequence"/>
</dbReference>
<dbReference type="GO" id="GO:0005525">
    <property type="term" value="F:GTP binding"/>
    <property type="evidence" value="ECO:0007669"/>
    <property type="project" value="InterPro"/>
</dbReference>
<accession>A0A8S3UMR4</accession>
<protein>
    <submittedName>
        <fullName evidence="2">Interferon-induced very large GTPase 1</fullName>
    </submittedName>
</protein>
<evidence type="ECO:0000313" key="3">
    <source>
        <dbReference type="Proteomes" id="UP000683360"/>
    </source>
</evidence>
<dbReference type="SUPFAM" id="SSF52540">
    <property type="entry name" value="P-loop containing nucleoside triphosphate hydrolases"/>
    <property type="match status" value="1"/>
</dbReference>
<evidence type="ECO:0000313" key="2">
    <source>
        <dbReference type="EMBL" id="CAG2244935.1"/>
    </source>
</evidence>
<proteinExistence type="predicted"/>
<organism evidence="2 3">
    <name type="scientific">Mytilus edulis</name>
    <name type="common">Blue mussel</name>
    <dbReference type="NCBI Taxonomy" id="6550"/>
    <lineage>
        <taxon>Eukaryota</taxon>
        <taxon>Metazoa</taxon>
        <taxon>Spiralia</taxon>
        <taxon>Lophotrochozoa</taxon>
        <taxon>Mollusca</taxon>
        <taxon>Bivalvia</taxon>
        <taxon>Autobranchia</taxon>
        <taxon>Pteriomorphia</taxon>
        <taxon>Mytilida</taxon>
        <taxon>Mytiloidea</taxon>
        <taxon>Mytilidae</taxon>
        <taxon>Mytilinae</taxon>
        <taxon>Mytilus</taxon>
    </lineage>
</organism>
<dbReference type="PANTHER" id="PTHR22796:SF1">
    <property type="entry name" value="VWFA DOMAIN-CONTAINING PROTEIN"/>
    <property type="match status" value="1"/>
</dbReference>